<evidence type="ECO:0000313" key="2">
    <source>
        <dbReference type="EMBL" id="SHK65041.1"/>
    </source>
</evidence>
<accession>A0A1M6M596</accession>
<dbReference type="EMBL" id="FRAB01000031">
    <property type="protein sequence ID" value="SHK65041.1"/>
    <property type="molecule type" value="Genomic_DNA"/>
</dbReference>
<gene>
    <name evidence="1" type="ORF">SAMN05192548_1006199</name>
    <name evidence="2" type="ORF">SAMN05192548_10311</name>
</gene>
<sequence>MAALMMSGMCASVQAELDALFGALGS</sequence>
<feature type="non-terminal residue" evidence="1">
    <location>
        <position position="26"/>
    </location>
</feature>
<proteinExistence type="predicted"/>
<name>A0A1M6M596_9BURK</name>
<evidence type="ECO:0000313" key="1">
    <source>
        <dbReference type="EMBL" id="SHJ78629.1"/>
    </source>
</evidence>
<organism evidence="1 3">
    <name type="scientific">Paraburkholderia terricola</name>
    <dbReference type="NCBI Taxonomy" id="169427"/>
    <lineage>
        <taxon>Bacteria</taxon>
        <taxon>Pseudomonadati</taxon>
        <taxon>Pseudomonadota</taxon>
        <taxon>Betaproteobacteria</taxon>
        <taxon>Burkholderiales</taxon>
        <taxon>Burkholderiaceae</taxon>
        <taxon>Paraburkholderia</taxon>
    </lineage>
</organism>
<dbReference type="Proteomes" id="UP000184395">
    <property type="component" value="Unassembled WGS sequence"/>
</dbReference>
<reference evidence="1 3" key="1">
    <citation type="submission" date="2016-11" db="EMBL/GenBank/DDBJ databases">
        <authorList>
            <person name="Jaros S."/>
            <person name="Januszkiewicz K."/>
            <person name="Wedrychowicz H."/>
        </authorList>
    </citation>
    <scope>NUCLEOTIDE SEQUENCE [LARGE SCALE GENOMIC DNA]</scope>
    <source>
        <strain evidence="1 3">LMG 20594</strain>
    </source>
</reference>
<dbReference type="AlphaFoldDB" id="A0A1M6M596"/>
<protein>
    <submittedName>
        <fullName evidence="1">Uncharacterized protein</fullName>
    </submittedName>
</protein>
<evidence type="ECO:0000313" key="3">
    <source>
        <dbReference type="Proteomes" id="UP000184395"/>
    </source>
</evidence>
<dbReference type="EMBL" id="FRAB01000006">
    <property type="protein sequence ID" value="SHJ78629.1"/>
    <property type="molecule type" value="Genomic_DNA"/>
</dbReference>